<dbReference type="GO" id="GO:0032259">
    <property type="term" value="P:methylation"/>
    <property type="evidence" value="ECO:0007669"/>
    <property type="project" value="UniProtKB-KW"/>
</dbReference>
<dbReference type="Gene3D" id="1.10.1200.270">
    <property type="entry name" value="Methyltransferase, alpha-helical capping domain"/>
    <property type="match status" value="1"/>
</dbReference>
<evidence type="ECO:0000256" key="2">
    <source>
        <dbReference type="ARBA" id="ARBA00022842"/>
    </source>
</evidence>
<keyword evidence="4" id="KW-0808">Transferase</keyword>
<sequence>MKGKQVLRMNGGNGETSYAKNSQLQNTMISQNRPITEAAIVDFYRTTFSHSISIADLGCSSGPNTLMFVWEIIEAIQKVCSILGRPLPELRFFLNDLPGNDFNTIFKSLPEFHMKLMNVKGIDYGECFIAGVPGTFYGRLFPSKSLDFVHSSSSLHWLSRVPPELDSEADTPLNKGKIYISKTSPSCVLNAYLVQFQKDFSLFLKSRSKEVVAGGRMVLSFLGRLTADPTTEESCHQWELLAHALNEMVLEVVEMWLRKESRRRVNCTEFRSEILHGWLERTGGSLERSRLCLRRNGFLRSSLERTADGIGGVPELRGDASVPGPGTGQVAPAGTAAPPAPAEETAPFSRRIDRMESAGYHLMWYPSAIELLINGLLEKERVDSFNAPYYSPSPEELESVIQGEGSFVLNRLQLYEVDWYPTDSDNIIQTEITDTAEKQNSMGGNYVAKTIRAVVESMLQNHFGEEIMDDLFRRFGDIVGEYLSRKRGKYINFVISLTRIQG</sequence>
<protein>
    <submittedName>
        <fullName evidence="4">Jasmonate O-methyltransferase</fullName>
    </submittedName>
</protein>
<keyword evidence="5" id="KW-1185">Reference proteome</keyword>
<keyword evidence="1" id="KW-0479">Metal-binding</keyword>
<evidence type="ECO:0000313" key="5">
    <source>
        <dbReference type="Proteomes" id="UP000283530"/>
    </source>
</evidence>
<dbReference type="GO" id="GO:0008168">
    <property type="term" value="F:methyltransferase activity"/>
    <property type="evidence" value="ECO:0007669"/>
    <property type="project" value="UniProtKB-KW"/>
</dbReference>
<dbReference type="InterPro" id="IPR005299">
    <property type="entry name" value="MeTrfase_7"/>
</dbReference>
<accession>A0A443N5W7</accession>
<evidence type="ECO:0000256" key="3">
    <source>
        <dbReference type="SAM" id="MobiDB-lite"/>
    </source>
</evidence>
<name>A0A443N5W7_9MAGN</name>
<gene>
    <name evidence="4" type="ORF">CKAN_00219900</name>
</gene>
<keyword evidence="2" id="KW-0460">Magnesium</keyword>
<dbReference type="Pfam" id="PF03492">
    <property type="entry name" value="Methyltransf_7"/>
    <property type="match status" value="2"/>
</dbReference>
<dbReference type="EMBL" id="QPKB01000001">
    <property type="protein sequence ID" value="RWR73891.1"/>
    <property type="molecule type" value="Genomic_DNA"/>
</dbReference>
<comment type="caution">
    <text evidence="4">The sequence shown here is derived from an EMBL/GenBank/DDBJ whole genome shotgun (WGS) entry which is preliminary data.</text>
</comment>
<feature type="region of interest" description="Disordered" evidence="3">
    <location>
        <begin position="310"/>
        <end position="346"/>
    </location>
</feature>
<evidence type="ECO:0000256" key="1">
    <source>
        <dbReference type="ARBA" id="ARBA00022723"/>
    </source>
</evidence>
<dbReference type="PANTHER" id="PTHR31009">
    <property type="entry name" value="S-ADENOSYL-L-METHIONINE:CARBOXYL METHYLTRANSFERASE FAMILY PROTEIN"/>
    <property type="match status" value="1"/>
</dbReference>
<dbReference type="Proteomes" id="UP000283530">
    <property type="component" value="Unassembled WGS sequence"/>
</dbReference>
<reference evidence="4 5" key="1">
    <citation type="journal article" date="2019" name="Nat. Plants">
        <title>Stout camphor tree genome fills gaps in understanding of flowering plant genome evolution.</title>
        <authorList>
            <person name="Chaw S.M."/>
            <person name="Liu Y.C."/>
            <person name="Wu Y.W."/>
            <person name="Wang H.Y."/>
            <person name="Lin C.I."/>
            <person name="Wu C.S."/>
            <person name="Ke H.M."/>
            <person name="Chang L.Y."/>
            <person name="Hsu C.Y."/>
            <person name="Yang H.T."/>
            <person name="Sudianto E."/>
            <person name="Hsu M.H."/>
            <person name="Wu K.P."/>
            <person name="Wang L.N."/>
            <person name="Leebens-Mack J.H."/>
            <person name="Tsai I.J."/>
        </authorList>
    </citation>
    <scope>NUCLEOTIDE SEQUENCE [LARGE SCALE GENOMIC DNA]</scope>
    <source>
        <strain evidence="5">cv. Chaw 1501</strain>
        <tissue evidence="4">Young leaves</tissue>
    </source>
</reference>
<dbReference type="Gene3D" id="3.40.50.150">
    <property type="entry name" value="Vaccinia Virus protein VP39"/>
    <property type="match status" value="1"/>
</dbReference>
<keyword evidence="4" id="KW-0489">Methyltransferase</keyword>
<organism evidence="4 5">
    <name type="scientific">Cinnamomum micranthum f. kanehirae</name>
    <dbReference type="NCBI Taxonomy" id="337451"/>
    <lineage>
        <taxon>Eukaryota</taxon>
        <taxon>Viridiplantae</taxon>
        <taxon>Streptophyta</taxon>
        <taxon>Embryophyta</taxon>
        <taxon>Tracheophyta</taxon>
        <taxon>Spermatophyta</taxon>
        <taxon>Magnoliopsida</taxon>
        <taxon>Magnoliidae</taxon>
        <taxon>Laurales</taxon>
        <taxon>Lauraceae</taxon>
        <taxon>Cinnamomum</taxon>
    </lineage>
</organism>
<dbReference type="SUPFAM" id="SSF53335">
    <property type="entry name" value="S-adenosyl-L-methionine-dependent methyltransferases"/>
    <property type="match status" value="2"/>
</dbReference>
<evidence type="ECO:0000313" key="4">
    <source>
        <dbReference type="EMBL" id="RWR73891.1"/>
    </source>
</evidence>
<dbReference type="AlphaFoldDB" id="A0A443N5W7"/>
<dbReference type="GO" id="GO:0046872">
    <property type="term" value="F:metal ion binding"/>
    <property type="evidence" value="ECO:0007669"/>
    <property type="project" value="UniProtKB-KW"/>
</dbReference>
<dbReference type="OrthoDB" id="1523883at2759"/>
<dbReference type="InterPro" id="IPR029063">
    <property type="entry name" value="SAM-dependent_MTases_sf"/>
</dbReference>
<dbReference type="InterPro" id="IPR042086">
    <property type="entry name" value="MeTrfase_capping"/>
</dbReference>
<proteinExistence type="predicted"/>
<feature type="compositionally biased region" description="Low complexity" evidence="3">
    <location>
        <begin position="322"/>
        <end position="346"/>
    </location>
</feature>